<dbReference type="InterPro" id="IPR029044">
    <property type="entry name" value="Nucleotide-diphossugar_trans"/>
</dbReference>
<evidence type="ECO:0000259" key="6">
    <source>
        <dbReference type="Pfam" id="PF17994"/>
    </source>
</evidence>
<protein>
    <submittedName>
        <fullName evidence="8">Glycosyltransferase</fullName>
        <ecNumber evidence="8">2.4.-.-</ecNumber>
    </submittedName>
</protein>
<evidence type="ECO:0000256" key="5">
    <source>
        <dbReference type="SAM" id="MobiDB-lite"/>
    </source>
</evidence>
<reference evidence="8 9" key="1">
    <citation type="submission" date="2024-06" db="EMBL/GenBank/DDBJ databases">
        <title>Draft genome sequence of Geodermatophilus badlandi, a novel member of the Geodermatophilaceae isolated from badland sedimentary rocks in the Red desert, Wyoming, USA.</title>
        <authorList>
            <person name="Ben Tekaya S."/>
            <person name="Nouioui I."/>
            <person name="Flores G.M."/>
            <person name="Shaal M.N."/>
            <person name="Bredoire F."/>
            <person name="Basile F."/>
            <person name="Van Diepen L."/>
            <person name="Ward N.L."/>
        </authorList>
    </citation>
    <scope>NUCLEOTIDE SEQUENCE [LARGE SCALE GENOMIC DNA]</scope>
    <source>
        <strain evidence="8 9">WL48A</strain>
    </source>
</reference>
<comment type="pathway">
    <text evidence="1">Cell wall biogenesis; cell wall polysaccharide biosynthesis.</text>
</comment>
<dbReference type="SUPFAM" id="SSF53448">
    <property type="entry name" value="Nucleotide-diphospho-sugar transferases"/>
    <property type="match status" value="1"/>
</dbReference>
<dbReference type="EMBL" id="JBFNXQ010000015">
    <property type="protein sequence ID" value="MEX5718156.1"/>
    <property type="molecule type" value="Genomic_DNA"/>
</dbReference>
<dbReference type="Proteomes" id="UP001560045">
    <property type="component" value="Unassembled WGS sequence"/>
</dbReference>
<organism evidence="8 9">
    <name type="scientific">Geodermatophilus maliterrae</name>
    <dbReference type="NCBI Taxonomy" id="3162531"/>
    <lineage>
        <taxon>Bacteria</taxon>
        <taxon>Bacillati</taxon>
        <taxon>Actinomycetota</taxon>
        <taxon>Actinomycetes</taxon>
        <taxon>Geodermatophilales</taxon>
        <taxon>Geodermatophilaceae</taxon>
        <taxon>Geodermatophilus</taxon>
    </lineage>
</organism>
<evidence type="ECO:0000256" key="4">
    <source>
        <dbReference type="ARBA" id="ARBA00022679"/>
    </source>
</evidence>
<dbReference type="Pfam" id="PF19320">
    <property type="entry name" value="GlfT2_domain3"/>
    <property type="match status" value="1"/>
</dbReference>
<evidence type="ECO:0000259" key="7">
    <source>
        <dbReference type="Pfam" id="PF19320"/>
    </source>
</evidence>
<comment type="similarity">
    <text evidence="2">Belongs to the glycosyltransferase 2 family.</text>
</comment>
<proteinExistence type="inferred from homology"/>
<keyword evidence="9" id="KW-1185">Reference proteome</keyword>
<evidence type="ECO:0000256" key="3">
    <source>
        <dbReference type="ARBA" id="ARBA00022676"/>
    </source>
</evidence>
<dbReference type="PANTHER" id="PTHR43179:SF12">
    <property type="entry name" value="GALACTOFURANOSYLTRANSFERASE GLFT2"/>
    <property type="match status" value="1"/>
</dbReference>
<dbReference type="InterPro" id="IPR045699">
    <property type="entry name" value="GlfT2_C"/>
</dbReference>
<evidence type="ECO:0000256" key="2">
    <source>
        <dbReference type="ARBA" id="ARBA00006739"/>
    </source>
</evidence>
<dbReference type="Pfam" id="PF13641">
    <property type="entry name" value="Glyco_tranf_2_3"/>
    <property type="match status" value="1"/>
</dbReference>
<dbReference type="GO" id="GO:0016757">
    <property type="term" value="F:glycosyltransferase activity"/>
    <property type="evidence" value="ECO:0007669"/>
    <property type="project" value="UniProtKB-KW"/>
</dbReference>
<keyword evidence="4 8" id="KW-0808">Transferase</keyword>
<evidence type="ECO:0000313" key="9">
    <source>
        <dbReference type="Proteomes" id="UP001560045"/>
    </source>
</evidence>
<dbReference type="Gene3D" id="3.90.550.60">
    <property type="match status" value="1"/>
</dbReference>
<sequence>MTTTAEAQVGDAPVKPEAASEPAATDLTPDKAVTLLQRVLMPRPADQLKVRSLYLDEENSTARVQQDGRYSGVIAAGSEVSFATYFNAFPASYWRRWSVLTSVVLRVTVSGSCRIDVYRSKSDGESMHVTGVSTQDDERTLEFDLDLAPFIDGGWYWFDITAESGTTVHEAGWYAPRLPAEEPRLAIGICTYNRPVDALAAARALVEDAEVLERLALVTIADQGNSHVKDAAGYADVKAALGDRLHVVEQPNLGGSGGFARTMHEAFTRSDATHVVLLDDDIQIEPDSILRARAFAAYARTPMLVGGQMLALQNRSVLHSMGEIVDRENFFWRNAPHTEYHHDFGKKSLRESADLHRRIDVDYNGWWMCLIPRTVADAIGMPLPVFIKWDDAEYGLRAFAAGFPTVSLPGTAIWHLSWGDKDDASDWQAYFHIRNRLIAAALHSPHRHGGKMFREMLKHDLRFLINLQYSTVELHHMAYRDFLAGPEHLFDGMPGSVVRAREKRATHPDGQVLPSSADLPLPSMPTAKALRFRRIPVTPRQIGSTLVKALAHNARPVEQENMQTPQLNLAFQDARWFLLSRLDSATVGTADGRGVTFRRRDPAVFRRLAATSAQLLRRMSQEFPDLQRRYQAAAGELTSMDRWTEAFEEWGYQRV</sequence>
<keyword evidence="3 8" id="KW-0328">Glycosyltransferase</keyword>
<evidence type="ECO:0000256" key="1">
    <source>
        <dbReference type="ARBA" id="ARBA00004776"/>
    </source>
</evidence>
<comment type="caution">
    <text evidence="8">The sequence shown here is derived from an EMBL/GenBank/DDBJ whole genome shotgun (WGS) entry which is preliminary data.</text>
</comment>
<gene>
    <name evidence="8" type="ORF">ABQ292_07200</name>
</gene>
<dbReference type="PANTHER" id="PTHR43179">
    <property type="entry name" value="RHAMNOSYLTRANSFERASE WBBL"/>
    <property type="match status" value="1"/>
</dbReference>
<accession>A0ABV3XCJ9</accession>
<evidence type="ECO:0000313" key="8">
    <source>
        <dbReference type="EMBL" id="MEX5718156.1"/>
    </source>
</evidence>
<dbReference type="Pfam" id="PF17994">
    <property type="entry name" value="Glft2_N"/>
    <property type="match status" value="1"/>
</dbReference>
<feature type="domain" description="Galactofuranosyltransferase GlfT2 N-terminal" evidence="6">
    <location>
        <begin position="36"/>
        <end position="176"/>
    </location>
</feature>
<dbReference type="RefSeq" id="WP_369204725.1">
    <property type="nucleotide sequence ID" value="NZ_JBFNXQ010000015.1"/>
</dbReference>
<feature type="domain" description="Galactofuranosyltransferase-2 C-terminal" evidence="7">
    <location>
        <begin position="452"/>
        <end position="648"/>
    </location>
</feature>
<feature type="region of interest" description="Disordered" evidence="5">
    <location>
        <begin position="1"/>
        <end position="26"/>
    </location>
</feature>
<name>A0ABV3XCJ9_9ACTN</name>
<dbReference type="InterPro" id="IPR040492">
    <property type="entry name" value="GlfT2_N"/>
</dbReference>
<dbReference type="EC" id="2.4.-.-" evidence="8"/>